<feature type="coiled-coil region" evidence="4">
    <location>
        <begin position="376"/>
        <end position="433"/>
    </location>
</feature>
<reference evidence="6" key="1">
    <citation type="submission" date="2020-11" db="EMBL/GenBank/DDBJ databases">
        <authorList>
            <person name="Whitehead M."/>
        </authorList>
    </citation>
    <scope>NUCLEOTIDE SEQUENCE</scope>
    <source>
        <strain evidence="6">EGII</strain>
    </source>
</reference>
<evidence type="ECO:0000313" key="7">
    <source>
        <dbReference type="Proteomes" id="UP000606786"/>
    </source>
</evidence>
<dbReference type="EMBL" id="CAJHJT010000034">
    <property type="protein sequence ID" value="CAD7002951.1"/>
    <property type="molecule type" value="Genomic_DNA"/>
</dbReference>
<evidence type="ECO:0000256" key="1">
    <source>
        <dbReference type="ARBA" id="ARBA00022737"/>
    </source>
</evidence>
<evidence type="ECO:0000256" key="4">
    <source>
        <dbReference type="SAM" id="Coils"/>
    </source>
</evidence>
<evidence type="ECO:0000256" key="2">
    <source>
        <dbReference type="ARBA" id="ARBA00022803"/>
    </source>
</evidence>
<evidence type="ECO:0000313" key="6">
    <source>
        <dbReference type="EMBL" id="CAD7002951.1"/>
    </source>
</evidence>
<name>A0A811UWA4_CERCA</name>
<gene>
    <name evidence="6" type="ORF">CCAP1982_LOCUS11415</name>
</gene>
<dbReference type="PROSITE" id="PS50005">
    <property type="entry name" value="TPR"/>
    <property type="match status" value="1"/>
</dbReference>
<evidence type="ECO:0000259" key="5">
    <source>
        <dbReference type="PROSITE" id="PS50072"/>
    </source>
</evidence>
<dbReference type="KEGG" id="ccat:101457658"/>
<feature type="domain" description="PPIase cyclophilin-type" evidence="5">
    <location>
        <begin position="45"/>
        <end position="207"/>
    </location>
</feature>
<dbReference type="SMART" id="SM00028">
    <property type="entry name" value="TPR"/>
    <property type="match status" value="2"/>
</dbReference>
<dbReference type="Pfam" id="PF00160">
    <property type="entry name" value="Pro_isomerase"/>
    <property type="match status" value="1"/>
</dbReference>
<feature type="repeat" description="TPR" evidence="3">
    <location>
        <begin position="343"/>
        <end position="376"/>
    </location>
</feature>
<sequence>MDSSDEESPSPPATRIFDRHFNIIGRIEDMATILQPVCNANALVFLDINIGGEYAGRMILELRTDAVPKTSENFRSLCTGERGSGAFGEPLHYKKTKFFKVTSNYACGGDVVKDDGSGGESIYGTTFADENRLFKHDAGVISTKSYGLPNSNNSQFILTCEPAPELDRSYSVVFGRILRGLPILYEMQRVSENNEPKEEILIRNCGELKTTDEWGFCEFDTPNYPLPPYPRDWDLKLDDYKTVDLLEILCDIREAGNGAYRSNMLGKARRKYRKAIRYYNFFMTRGKWENFEYFAIPENDLNSMHEFASVNYSNMAAVEMKLHKFENAIYYCTETIYLGKHCCKAYFRRGQAYYCLRRYAEAVRDFSRSALLNPSNKQIQNELTRAKDRLAKSRAAHLSRMERLVDDILEDVVEEEEEELERELEAIDREAAYNLRMASPTESSEAL</sequence>
<dbReference type="OrthoDB" id="407558at2759"/>
<dbReference type="PROSITE" id="PS50072">
    <property type="entry name" value="CSA_PPIASE_2"/>
    <property type="match status" value="1"/>
</dbReference>
<dbReference type="Gene3D" id="1.25.40.10">
    <property type="entry name" value="Tetratricopeptide repeat domain"/>
    <property type="match status" value="1"/>
</dbReference>
<proteinExistence type="predicted"/>
<dbReference type="SUPFAM" id="SSF50891">
    <property type="entry name" value="Cyclophilin-like"/>
    <property type="match status" value="1"/>
</dbReference>
<dbReference type="InterPro" id="IPR013105">
    <property type="entry name" value="TPR_2"/>
</dbReference>
<keyword evidence="1" id="KW-0677">Repeat</keyword>
<dbReference type="Proteomes" id="UP000606786">
    <property type="component" value="Unassembled WGS sequence"/>
</dbReference>
<dbReference type="GO" id="GO:0005739">
    <property type="term" value="C:mitochondrion"/>
    <property type="evidence" value="ECO:0007669"/>
    <property type="project" value="TreeGrafter"/>
</dbReference>
<dbReference type="InterPro" id="IPR029000">
    <property type="entry name" value="Cyclophilin-like_dom_sf"/>
</dbReference>
<dbReference type="InterPro" id="IPR002130">
    <property type="entry name" value="Cyclophilin-type_PPIase_dom"/>
</dbReference>
<keyword evidence="4" id="KW-0175">Coiled coil</keyword>
<dbReference type="InterPro" id="IPR011990">
    <property type="entry name" value="TPR-like_helical_dom_sf"/>
</dbReference>
<keyword evidence="7" id="KW-1185">Reference proteome</keyword>
<evidence type="ECO:0000256" key="3">
    <source>
        <dbReference type="PROSITE-ProRule" id="PRU00339"/>
    </source>
</evidence>
<organism evidence="6 7">
    <name type="scientific">Ceratitis capitata</name>
    <name type="common">Mediterranean fruit fly</name>
    <name type="synonym">Tephritis capitata</name>
    <dbReference type="NCBI Taxonomy" id="7213"/>
    <lineage>
        <taxon>Eukaryota</taxon>
        <taxon>Metazoa</taxon>
        <taxon>Ecdysozoa</taxon>
        <taxon>Arthropoda</taxon>
        <taxon>Hexapoda</taxon>
        <taxon>Insecta</taxon>
        <taxon>Pterygota</taxon>
        <taxon>Neoptera</taxon>
        <taxon>Endopterygota</taxon>
        <taxon>Diptera</taxon>
        <taxon>Brachycera</taxon>
        <taxon>Muscomorpha</taxon>
        <taxon>Tephritoidea</taxon>
        <taxon>Tephritidae</taxon>
        <taxon>Ceratitis</taxon>
        <taxon>Ceratitis</taxon>
    </lineage>
</organism>
<keyword evidence="2 3" id="KW-0802">TPR repeat</keyword>
<dbReference type="PANTHER" id="PTHR11071:SF497">
    <property type="entry name" value="CYCLOPHILIN 40, ISOFORM A"/>
    <property type="match status" value="1"/>
</dbReference>
<dbReference type="GO" id="GO:0016018">
    <property type="term" value="F:cyclosporin A binding"/>
    <property type="evidence" value="ECO:0007669"/>
    <property type="project" value="TreeGrafter"/>
</dbReference>
<protein>
    <submittedName>
        <fullName evidence="6">(Mediterranean fruit fly) hypothetical protein</fullName>
    </submittedName>
</protein>
<dbReference type="SUPFAM" id="SSF48452">
    <property type="entry name" value="TPR-like"/>
    <property type="match status" value="1"/>
</dbReference>
<dbReference type="GO" id="GO:0006457">
    <property type="term" value="P:protein folding"/>
    <property type="evidence" value="ECO:0007669"/>
    <property type="project" value="TreeGrafter"/>
</dbReference>
<dbReference type="GO" id="GO:0003755">
    <property type="term" value="F:peptidyl-prolyl cis-trans isomerase activity"/>
    <property type="evidence" value="ECO:0007669"/>
    <property type="project" value="InterPro"/>
</dbReference>
<dbReference type="InterPro" id="IPR019734">
    <property type="entry name" value="TPR_rpt"/>
</dbReference>
<dbReference type="AlphaFoldDB" id="A0A811UWA4"/>
<dbReference type="PRINTS" id="PR00153">
    <property type="entry name" value="CSAPPISMRASE"/>
</dbReference>
<accession>A0A811UWA4</accession>
<dbReference type="Pfam" id="PF07719">
    <property type="entry name" value="TPR_2"/>
    <property type="match status" value="1"/>
</dbReference>
<comment type="caution">
    <text evidence="6">The sequence shown here is derived from an EMBL/GenBank/DDBJ whole genome shotgun (WGS) entry which is preliminary data.</text>
</comment>
<dbReference type="PANTHER" id="PTHR11071">
    <property type="entry name" value="PEPTIDYL-PROLYL CIS-TRANS ISOMERASE"/>
    <property type="match status" value="1"/>
</dbReference>
<dbReference type="Gene3D" id="2.40.100.10">
    <property type="entry name" value="Cyclophilin-like"/>
    <property type="match status" value="1"/>
</dbReference>